<accession>S2ZCT6</accession>
<keyword evidence="3" id="KW-1185">Reference proteome</keyword>
<dbReference type="HOGENOM" id="CLU_982515_0_0_11"/>
<dbReference type="Proteomes" id="UP000014408">
    <property type="component" value="Unassembled WGS sequence"/>
</dbReference>
<dbReference type="eggNOG" id="ENOG5031MD8">
    <property type="taxonomic scope" value="Bacteria"/>
</dbReference>
<evidence type="ECO:0000259" key="1">
    <source>
        <dbReference type="Pfam" id="PF00188"/>
    </source>
</evidence>
<proteinExistence type="predicted"/>
<reference evidence="2 3" key="1">
    <citation type="submission" date="2013-05" db="EMBL/GenBank/DDBJ databases">
        <title>The Genome Sequence of Corynebacterium pyruviciproducens 1773O (ATCC BAA-1742).</title>
        <authorList>
            <consortium name="The Broad Institute Genomics Platform"/>
            <person name="Earl A."/>
            <person name="Ward D."/>
            <person name="Feldgarden M."/>
            <person name="Gevers D."/>
            <person name="Tong J."/>
            <person name="Walker B."/>
            <person name="Young S."/>
            <person name="Zeng Q."/>
            <person name="Gargeya S."/>
            <person name="Fitzgerald M."/>
            <person name="Haas B."/>
            <person name="Abouelleil A."/>
            <person name="Allen A.W."/>
            <person name="Alvarado L."/>
            <person name="Arachchi H.M."/>
            <person name="Berlin A.M."/>
            <person name="Chapman S.B."/>
            <person name="Gainer-Dewar J."/>
            <person name="Goldberg J."/>
            <person name="Griggs A."/>
            <person name="Gujja S."/>
            <person name="Hansen M."/>
            <person name="Howarth C."/>
            <person name="Imamovic A."/>
            <person name="Ireland A."/>
            <person name="Larimer J."/>
            <person name="McCowan C."/>
            <person name="Murphy C."/>
            <person name="Pearson M."/>
            <person name="Poon T.W."/>
            <person name="Priest M."/>
            <person name="Roberts A."/>
            <person name="Saif S."/>
            <person name="Shea T."/>
            <person name="Sisk P."/>
            <person name="Sykes S."/>
            <person name="Wortman J."/>
            <person name="Nusbaum C."/>
            <person name="Birren B."/>
        </authorList>
    </citation>
    <scope>NUCLEOTIDE SEQUENCE [LARGE SCALE GENOMIC DNA]</scope>
    <source>
        <strain evidence="2 3">ATCC BAA-1742</strain>
    </source>
</reference>
<sequence>MAGEARKTRERHTTGTCALLTALAVGVTSVTVPVSPAFAEETPAAAEHTTAGSSQSQDPLLGWMIDTANQLTEMLTGMAVRLGLPQDVQDTIRRVIIDVVAVATGWRAVDSILNTLNRQQSLDSPADVVLQHERVLVNKVSAERVRQGLAPVEWDDTVATSALSWANHLSDSTKDAPDVQLTHDTGSYYYNHAGELLFGGRGSWVDADRAFTDWMISPGHRVALMHPQHRYVGAAIVQRYGKTYIVLRLSPIPGTQVGGA</sequence>
<gene>
    <name evidence="2" type="ORF">HMPREF1219_02175</name>
</gene>
<dbReference type="CDD" id="cd05379">
    <property type="entry name" value="CAP_bacterial"/>
    <property type="match status" value="1"/>
</dbReference>
<dbReference type="InterPro" id="IPR035940">
    <property type="entry name" value="CAP_sf"/>
</dbReference>
<dbReference type="EMBL" id="ATBY01000017">
    <property type="protein sequence ID" value="EPD67762.1"/>
    <property type="molecule type" value="Genomic_DNA"/>
</dbReference>
<dbReference type="PATRIC" id="fig|1125779.3.peg.2119"/>
<dbReference type="RefSeq" id="WP_016458910.1">
    <property type="nucleotide sequence ID" value="NZ_KE150448.1"/>
</dbReference>
<organism evidence="2 3">
    <name type="scientific">Corynebacterium pyruviciproducens ATCC BAA-1742</name>
    <dbReference type="NCBI Taxonomy" id="1125779"/>
    <lineage>
        <taxon>Bacteria</taxon>
        <taxon>Bacillati</taxon>
        <taxon>Actinomycetota</taxon>
        <taxon>Actinomycetes</taxon>
        <taxon>Mycobacteriales</taxon>
        <taxon>Corynebacteriaceae</taxon>
        <taxon>Corynebacterium</taxon>
    </lineage>
</organism>
<comment type="caution">
    <text evidence="2">The sequence shown here is derived from an EMBL/GenBank/DDBJ whole genome shotgun (WGS) entry which is preliminary data.</text>
</comment>
<evidence type="ECO:0000313" key="3">
    <source>
        <dbReference type="Proteomes" id="UP000014408"/>
    </source>
</evidence>
<dbReference type="InterPro" id="IPR014044">
    <property type="entry name" value="CAP_dom"/>
</dbReference>
<dbReference type="AlphaFoldDB" id="S2ZCT6"/>
<dbReference type="Pfam" id="PF00188">
    <property type="entry name" value="CAP"/>
    <property type="match status" value="1"/>
</dbReference>
<dbReference type="Gene3D" id="3.40.33.10">
    <property type="entry name" value="CAP"/>
    <property type="match status" value="1"/>
</dbReference>
<protein>
    <recommendedName>
        <fullName evidence="1">SCP domain-containing protein</fullName>
    </recommendedName>
</protein>
<evidence type="ECO:0000313" key="2">
    <source>
        <dbReference type="EMBL" id="EPD67762.1"/>
    </source>
</evidence>
<dbReference type="STRING" id="1125779.HMPREF1219_02175"/>
<feature type="domain" description="SCP" evidence="1">
    <location>
        <begin position="138"/>
        <end position="245"/>
    </location>
</feature>
<dbReference type="SUPFAM" id="SSF55797">
    <property type="entry name" value="PR-1-like"/>
    <property type="match status" value="1"/>
</dbReference>
<name>S2ZCT6_9CORY</name>